<evidence type="ECO:0000313" key="2">
    <source>
        <dbReference type="EMBL" id="OGG49745.1"/>
    </source>
</evidence>
<proteinExistence type="predicted"/>
<reference evidence="2 3" key="1">
    <citation type="journal article" date="2016" name="Nat. Commun.">
        <title>Thousands of microbial genomes shed light on interconnected biogeochemical processes in an aquifer system.</title>
        <authorList>
            <person name="Anantharaman K."/>
            <person name="Brown C.T."/>
            <person name="Hug L.A."/>
            <person name="Sharon I."/>
            <person name="Castelle C.J."/>
            <person name="Probst A.J."/>
            <person name="Thomas B.C."/>
            <person name="Singh A."/>
            <person name="Wilkins M.J."/>
            <person name="Karaoz U."/>
            <person name="Brodie E.L."/>
            <person name="Williams K.H."/>
            <person name="Hubbard S.S."/>
            <person name="Banfield J.F."/>
        </authorList>
    </citation>
    <scope>NUCLEOTIDE SEQUENCE [LARGE SCALE GENOMIC DNA]</scope>
</reference>
<evidence type="ECO:0000256" key="1">
    <source>
        <dbReference type="SAM" id="MobiDB-lite"/>
    </source>
</evidence>
<name>A0A1F6CKT1_9BACT</name>
<gene>
    <name evidence="2" type="ORF">A2704_06955</name>
</gene>
<dbReference type="AlphaFoldDB" id="A0A1F6CKT1"/>
<accession>A0A1F6CKT1</accession>
<sequence>MMKFWMLLTVIAVSGCFLSHQEVGSHEMEPDISPVDADGDSDSNSDGDVDSDSDADTDADVDSDADSDTDTDSDSDSDIDVAVISPACNVEIESPPANPDRCVQMVQIETDTEPLTFGDSRAFVGAVRVFSTCESTTIEEISFEDRFDDLRAPGYPDDPEYAAPVAFADFFDSLWIEDCEGVVVSGPLSDVRHSTGALYTLASQTMIVVPSSGLTLSVYADMLEESGRSLDRIVDERQGLRLGVWTTEGVAELEIHVQFGE</sequence>
<evidence type="ECO:0000313" key="3">
    <source>
        <dbReference type="Proteomes" id="UP000176445"/>
    </source>
</evidence>
<feature type="compositionally biased region" description="Acidic residues" evidence="1">
    <location>
        <begin position="37"/>
        <end position="79"/>
    </location>
</feature>
<dbReference type="EMBL" id="MFKW01000068">
    <property type="protein sequence ID" value="OGG49745.1"/>
    <property type="molecule type" value="Genomic_DNA"/>
</dbReference>
<protein>
    <submittedName>
        <fullName evidence="2">Uncharacterized protein</fullName>
    </submittedName>
</protein>
<comment type="caution">
    <text evidence="2">The sequence shown here is derived from an EMBL/GenBank/DDBJ whole genome shotgun (WGS) entry which is preliminary data.</text>
</comment>
<dbReference type="PROSITE" id="PS51257">
    <property type="entry name" value="PROKAR_LIPOPROTEIN"/>
    <property type="match status" value="1"/>
</dbReference>
<dbReference type="Proteomes" id="UP000176445">
    <property type="component" value="Unassembled WGS sequence"/>
</dbReference>
<organism evidence="2 3">
    <name type="scientific">Candidatus Kaiserbacteria bacterium RIFCSPHIGHO2_01_FULL_54_36b</name>
    <dbReference type="NCBI Taxonomy" id="1798483"/>
    <lineage>
        <taxon>Bacteria</taxon>
        <taxon>Candidatus Kaiseribacteriota</taxon>
    </lineage>
</organism>
<feature type="region of interest" description="Disordered" evidence="1">
    <location>
        <begin position="25"/>
        <end position="80"/>
    </location>
</feature>